<dbReference type="GO" id="GO:0000981">
    <property type="term" value="F:DNA-binding transcription factor activity, RNA polymerase II-specific"/>
    <property type="evidence" value="ECO:0007669"/>
    <property type="project" value="TreeGrafter"/>
</dbReference>
<gene>
    <name evidence="7" type="ORF">OFUS_LOCUS17356</name>
</gene>
<feature type="domain" description="BZIP" evidence="6">
    <location>
        <begin position="159"/>
        <end position="222"/>
    </location>
</feature>
<evidence type="ECO:0000256" key="3">
    <source>
        <dbReference type="ARBA" id="ARBA00023163"/>
    </source>
</evidence>
<dbReference type="SMART" id="SM00338">
    <property type="entry name" value="BRLZ"/>
    <property type="match status" value="1"/>
</dbReference>
<dbReference type="SUPFAM" id="SSF57959">
    <property type="entry name" value="Leucine zipper domain"/>
    <property type="match status" value="1"/>
</dbReference>
<protein>
    <recommendedName>
        <fullName evidence="6">BZIP domain-containing protein</fullName>
    </recommendedName>
</protein>
<evidence type="ECO:0000313" key="8">
    <source>
        <dbReference type="Proteomes" id="UP000749559"/>
    </source>
</evidence>
<dbReference type="InterPro" id="IPR046347">
    <property type="entry name" value="bZIP_sf"/>
</dbReference>
<evidence type="ECO:0000313" key="7">
    <source>
        <dbReference type="EMBL" id="CAH1792392.1"/>
    </source>
</evidence>
<dbReference type="Pfam" id="PF00170">
    <property type="entry name" value="bZIP_1"/>
    <property type="match status" value="1"/>
</dbReference>
<feature type="compositionally biased region" description="Low complexity" evidence="5">
    <location>
        <begin position="94"/>
        <end position="104"/>
    </location>
</feature>
<dbReference type="PROSITE" id="PS50217">
    <property type="entry name" value="BZIP"/>
    <property type="match status" value="1"/>
</dbReference>
<evidence type="ECO:0000256" key="2">
    <source>
        <dbReference type="ARBA" id="ARBA00023125"/>
    </source>
</evidence>
<dbReference type="PRINTS" id="PR00042">
    <property type="entry name" value="LEUZIPPRFOS"/>
</dbReference>
<evidence type="ECO:0000256" key="1">
    <source>
        <dbReference type="ARBA" id="ARBA00023015"/>
    </source>
</evidence>
<name>A0A8S4PLG9_OWEFU</name>
<dbReference type="AlphaFoldDB" id="A0A8S4PLG9"/>
<dbReference type="InterPro" id="IPR004827">
    <property type="entry name" value="bZIP"/>
</dbReference>
<organism evidence="7 8">
    <name type="scientific">Owenia fusiformis</name>
    <name type="common">Polychaete worm</name>
    <dbReference type="NCBI Taxonomy" id="6347"/>
    <lineage>
        <taxon>Eukaryota</taxon>
        <taxon>Metazoa</taxon>
        <taxon>Spiralia</taxon>
        <taxon>Lophotrochozoa</taxon>
        <taxon>Annelida</taxon>
        <taxon>Polychaeta</taxon>
        <taxon>Sedentaria</taxon>
        <taxon>Canalipalpata</taxon>
        <taxon>Sabellida</taxon>
        <taxon>Oweniida</taxon>
        <taxon>Oweniidae</taxon>
        <taxon>Owenia</taxon>
    </lineage>
</organism>
<evidence type="ECO:0000256" key="5">
    <source>
        <dbReference type="SAM" id="MobiDB-lite"/>
    </source>
</evidence>
<reference evidence="7" key="1">
    <citation type="submission" date="2022-03" db="EMBL/GenBank/DDBJ databases">
        <authorList>
            <person name="Martin C."/>
        </authorList>
    </citation>
    <scope>NUCLEOTIDE SEQUENCE</scope>
</reference>
<sequence>MHNTGSKSDRDSKYTVADILSSMANGEAVTPTAFSSPNFISGVTTISTPTLTPTTLATLEQSFIDLDKASKMSPNQVTQSGFVPPVVSEFYADNSSNDSVTSNDPEWTPVGSSSPKKPRLSSGRTSMRVPIVIQKAPPNRNKGGRKRAGTDIELPPAEAEKRRVRRERNKAAAAKCRQRRVDAINTLSAETDDLEDVQAELENEIQNLSQQKEQLEFILQAHRPMCKKQRNSVSVIVKTESPRKPVAIPVPVTTQHRPTSLNFVSTETTASKSTLATGVPIVTPSSGIVTFSLDSIVDGSTGLTPLCGPPTTCANMVEKSNSGLMTPTTLISL</sequence>
<keyword evidence="2" id="KW-0238">DNA-binding</keyword>
<dbReference type="PANTHER" id="PTHR23351:SF24">
    <property type="entry name" value="ACTIVATING TRANSCRIPTION FACTOR 3-RELATED"/>
    <property type="match status" value="1"/>
</dbReference>
<dbReference type="OrthoDB" id="5866312at2759"/>
<dbReference type="Proteomes" id="UP000749559">
    <property type="component" value="Unassembled WGS sequence"/>
</dbReference>
<dbReference type="GO" id="GO:0005634">
    <property type="term" value="C:nucleus"/>
    <property type="evidence" value="ECO:0007669"/>
    <property type="project" value="TreeGrafter"/>
</dbReference>
<feature type="region of interest" description="Disordered" evidence="5">
    <location>
        <begin position="94"/>
        <end position="128"/>
    </location>
</feature>
<dbReference type="PROSITE" id="PS00036">
    <property type="entry name" value="BZIP_BASIC"/>
    <property type="match status" value="1"/>
</dbReference>
<dbReference type="EMBL" id="CAIIXF020000008">
    <property type="protein sequence ID" value="CAH1792392.1"/>
    <property type="molecule type" value="Genomic_DNA"/>
</dbReference>
<keyword evidence="4" id="KW-0175">Coiled coil</keyword>
<accession>A0A8S4PLG9</accession>
<keyword evidence="1" id="KW-0805">Transcription regulation</keyword>
<dbReference type="CDD" id="cd14721">
    <property type="entry name" value="bZIP_Fos"/>
    <property type="match status" value="1"/>
</dbReference>
<dbReference type="InterPro" id="IPR000837">
    <property type="entry name" value="AP-1"/>
</dbReference>
<dbReference type="PANTHER" id="PTHR23351">
    <property type="entry name" value="FOS TRANSCRIPTION FACTOR-RELATED"/>
    <property type="match status" value="1"/>
</dbReference>
<evidence type="ECO:0000259" key="6">
    <source>
        <dbReference type="PROSITE" id="PS50217"/>
    </source>
</evidence>
<dbReference type="GO" id="GO:0000978">
    <property type="term" value="F:RNA polymerase II cis-regulatory region sequence-specific DNA binding"/>
    <property type="evidence" value="ECO:0007669"/>
    <property type="project" value="TreeGrafter"/>
</dbReference>
<proteinExistence type="predicted"/>
<feature type="coiled-coil region" evidence="4">
    <location>
        <begin position="157"/>
        <end position="221"/>
    </location>
</feature>
<keyword evidence="3" id="KW-0804">Transcription</keyword>
<keyword evidence="8" id="KW-1185">Reference proteome</keyword>
<comment type="caution">
    <text evidence="7">The sequence shown here is derived from an EMBL/GenBank/DDBJ whole genome shotgun (WGS) entry which is preliminary data.</text>
</comment>
<dbReference type="Gene3D" id="1.20.5.170">
    <property type="match status" value="1"/>
</dbReference>
<evidence type="ECO:0000256" key="4">
    <source>
        <dbReference type="SAM" id="Coils"/>
    </source>
</evidence>
<dbReference type="FunFam" id="1.20.5.170:FF:000006">
    <property type="entry name" value="fos-related antigen 2 isoform X1"/>
    <property type="match status" value="1"/>
</dbReference>